<dbReference type="GO" id="GO:0006508">
    <property type="term" value="P:proteolysis"/>
    <property type="evidence" value="ECO:0007669"/>
    <property type="project" value="UniProtKB-KW"/>
</dbReference>
<dbReference type="NCBIfam" id="NF038273">
    <property type="entry name" value="strep_PBP3"/>
    <property type="match status" value="1"/>
</dbReference>
<sequence>MKKALTALLLVFTCLLTLASSVQADDFELPAKNGLAFELETGKILYEKKAKRAVPVASISKILTTYMVYKEIKAGKLHWDTPVTISNYPYELTTNYNISNVPLDARKYTVRDLLKAMIVTNANSPAIALAEKIRGTEPKFVDKMKDQLSAWGITDAKLVNASGLPNEILGENIYPESSSEDENQLSAHDLAVISRHLLSEFPEVLDISKEASTSFANTSIFSYNHMLKGMPYHRPGVKGLFVGYSEKVGSSFLAVSQESNLTIISIVLSADGAPENPNAVFEASNQLLQHIASRFVKVTVLKKGQAQKLKALTVLDSPDNSVQIVPKTNLTLIKAADDQSKTSFQLTATTPERYAPIKKGEVLAKARLNDKHLIGKGYIGQTPQIELVANKDISRSFFLKIWWNHFVRFVNEKL</sequence>
<dbReference type="UniPathway" id="UPA00219"/>
<dbReference type="InterPro" id="IPR018044">
    <property type="entry name" value="Peptidase_S11"/>
</dbReference>
<keyword evidence="9" id="KW-0133">Cell shape</keyword>
<keyword evidence="8" id="KW-0378">Hydrolase</keyword>
<proteinExistence type="inferred from homology"/>
<dbReference type="InterPro" id="IPR001967">
    <property type="entry name" value="Peptidase_S11_N"/>
</dbReference>
<keyword evidence="6" id="KW-0645">Protease</keyword>
<evidence type="ECO:0000256" key="7">
    <source>
        <dbReference type="ARBA" id="ARBA00022729"/>
    </source>
</evidence>
<keyword evidence="17" id="KW-1185">Reference proteome</keyword>
<dbReference type="EMBL" id="AEUX02000007">
    <property type="protein sequence ID" value="EHI68920.1"/>
    <property type="molecule type" value="Genomic_DNA"/>
</dbReference>
<comment type="catalytic activity">
    <reaction evidence="12">
        <text>Preferential cleavage: (Ac)2-L-Lys-D-Ala-|-D-Ala. Also transpeptidation of peptidyl-alanyl moieties that are N-acyl substituents of D-alanine.</text>
        <dbReference type="EC" id="3.4.16.4"/>
    </reaction>
</comment>
<dbReference type="Gene3D" id="3.40.710.10">
    <property type="entry name" value="DD-peptidase/beta-lactamase superfamily"/>
    <property type="match status" value="1"/>
</dbReference>
<dbReference type="Gene3D" id="2.60.410.10">
    <property type="entry name" value="D-Ala-D-Ala carboxypeptidase, C-terminal domain"/>
    <property type="match status" value="1"/>
</dbReference>
<evidence type="ECO:0000256" key="2">
    <source>
        <dbReference type="ARBA" id="ARBA00004752"/>
    </source>
</evidence>
<dbReference type="Proteomes" id="UP000003330">
    <property type="component" value="Unassembled WGS sequence"/>
</dbReference>
<organism evidence="16 17">
    <name type="scientific">Streptococcus ictaluri 707-05</name>
    <dbReference type="NCBI Taxonomy" id="764299"/>
    <lineage>
        <taxon>Bacteria</taxon>
        <taxon>Bacillati</taxon>
        <taxon>Bacillota</taxon>
        <taxon>Bacilli</taxon>
        <taxon>Lactobacillales</taxon>
        <taxon>Streptococcaceae</taxon>
        <taxon>Streptococcus</taxon>
    </lineage>
</organism>
<dbReference type="InterPro" id="IPR012907">
    <property type="entry name" value="Peptidase_S11_C"/>
</dbReference>
<dbReference type="InterPro" id="IPR037167">
    <property type="entry name" value="Peptidase_S11_C_sf"/>
</dbReference>
<dbReference type="SUPFAM" id="SSF56601">
    <property type="entry name" value="beta-lactamase/transpeptidase-like"/>
    <property type="match status" value="1"/>
</dbReference>
<accession>G5K5B7</accession>
<dbReference type="GO" id="GO:0009002">
    <property type="term" value="F:serine-type D-Ala-D-Ala carboxypeptidase activity"/>
    <property type="evidence" value="ECO:0007669"/>
    <property type="project" value="UniProtKB-EC"/>
</dbReference>
<evidence type="ECO:0000256" key="3">
    <source>
        <dbReference type="ARBA" id="ARBA00007164"/>
    </source>
</evidence>
<dbReference type="InterPro" id="IPR015956">
    <property type="entry name" value="Peniciliin-bd_prot_C_sf"/>
</dbReference>
<evidence type="ECO:0000256" key="12">
    <source>
        <dbReference type="ARBA" id="ARBA00034000"/>
    </source>
</evidence>
<dbReference type="RefSeq" id="WP_008089802.1">
    <property type="nucleotide sequence ID" value="NZ_AEUX02000007.1"/>
</dbReference>
<dbReference type="GO" id="GO:0071555">
    <property type="term" value="P:cell wall organization"/>
    <property type="evidence" value="ECO:0007669"/>
    <property type="project" value="UniProtKB-KW"/>
</dbReference>
<dbReference type="SUPFAM" id="SSF69189">
    <property type="entry name" value="Penicillin-binding protein associated domain"/>
    <property type="match status" value="1"/>
</dbReference>
<dbReference type="OrthoDB" id="9791132at2"/>
<feature type="signal peptide" evidence="14">
    <location>
        <begin position="1"/>
        <end position="24"/>
    </location>
</feature>
<dbReference type="AlphaFoldDB" id="G5K5B7"/>
<comment type="caution">
    <text evidence="16">The sequence shown here is derived from an EMBL/GenBank/DDBJ whole genome shotgun (WGS) entry which is preliminary data.</text>
</comment>
<comment type="similarity">
    <text evidence="3 13">Belongs to the peptidase S11 family.</text>
</comment>
<evidence type="ECO:0000256" key="6">
    <source>
        <dbReference type="ARBA" id="ARBA00022670"/>
    </source>
</evidence>
<dbReference type="SMART" id="SM00936">
    <property type="entry name" value="PBP5_C"/>
    <property type="match status" value="1"/>
</dbReference>
<feature type="domain" description="Peptidase S11 D-Ala-D-Ala carboxypeptidase A C-terminal" evidence="15">
    <location>
        <begin position="295"/>
        <end position="395"/>
    </location>
</feature>
<evidence type="ECO:0000256" key="9">
    <source>
        <dbReference type="ARBA" id="ARBA00022960"/>
    </source>
</evidence>
<dbReference type="STRING" id="764299.STRIC_2011"/>
<dbReference type="PANTHER" id="PTHR21581">
    <property type="entry name" value="D-ALANYL-D-ALANINE CARBOXYPEPTIDASE"/>
    <property type="match status" value="1"/>
</dbReference>
<keyword evidence="10" id="KW-0573">Peptidoglycan synthesis</keyword>
<comment type="function">
    <text evidence="1">Removes C-terminal D-alanyl residues from sugar-peptide cell wall precursors.</text>
</comment>
<protein>
    <recommendedName>
        <fullName evidence="4">serine-type D-Ala-D-Ala carboxypeptidase</fullName>
        <ecNumber evidence="4">3.4.16.4</ecNumber>
    </recommendedName>
</protein>
<reference evidence="16 17" key="1">
    <citation type="journal article" date="2014" name="Int. J. Syst. Evol. Microbiol.">
        <title>Phylogenomics and the dynamic genome evolution of the genus Streptococcus.</title>
        <authorList>
            <consortium name="The Broad Institute Genome Sequencing Platform"/>
            <person name="Richards V.P."/>
            <person name="Palmer S.R."/>
            <person name="Pavinski Bitar P.D."/>
            <person name="Qin X."/>
            <person name="Weinstock G.M."/>
            <person name="Highlander S.K."/>
            <person name="Town C.D."/>
            <person name="Burne R.A."/>
            <person name="Stanhope M.J."/>
        </authorList>
    </citation>
    <scope>NUCLEOTIDE SEQUENCE [LARGE SCALE GENOMIC DNA]</scope>
    <source>
        <strain evidence="16 17">707-05</strain>
    </source>
</reference>
<evidence type="ECO:0000256" key="14">
    <source>
        <dbReference type="SAM" id="SignalP"/>
    </source>
</evidence>
<evidence type="ECO:0000259" key="15">
    <source>
        <dbReference type="SMART" id="SM00936"/>
    </source>
</evidence>
<keyword evidence="11" id="KW-0961">Cell wall biogenesis/degradation</keyword>
<dbReference type="MEROPS" id="S11.006"/>
<feature type="chain" id="PRO_5003479614" description="serine-type D-Ala-D-Ala carboxypeptidase" evidence="14">
    <location>
        <begin position="25"/>
        <end position="414"/>
    </location>
</feature>
<keyword evidence="7 14" id="KW-0732">Signal</keyword>
<evidence type="ECO:0000313" key="17">
    <source>
        <dbReference type="Proteomes" id="UP000003330"/>
    </source>
</evidence>
<dbReference type="EC" id="3.4.16.4" evidence="4"/>
<gene>
    <name evidence="16" type="ORF">STRIC_2011</name>
</gene>
<dbReference type="eggNOG" id="COG1686">
    <property type="taxonomic scope" value="Bacteria"/>
</dbReference>
<evidence type="ECO:0000256" key="10">
    <source>
        <dbReference type="ARBA" id="ARBA00022984"/>
    </source>
</evidence>
<evidence type="ECO:0000256" key="11">
    <source>
        <dbReference type="ARBA" id="ARBA00023316"/>
    </source>
</evidence>
<dbReference type="InterPro" id="IPR012338">
    <property type="entry name" value="Beta-lactam/transpept-like"/>
</dbReference>
<dbReference type="Pfam" id="PF07943">
    <property type="entry name" value="PBP5_C"/>
    <property type="match status" value="1"/>
</dbReference>
<dbReference type="GO" id="GO:0009252">
    <property type="term" value="P:peptidoglycan biosynthetic process"/>
    <property type="evidence" value="ECO:0007669"/>
    <property type="project" value="UniProtKB-UniPathway"/>
</dbReference>
<evidence type="ECO:0000256" key="5">
    <source>
        <dbReference type="ARBA" id="ARBA00022645"/>
    </source>
</evidence>
<comment type="pathway">
    <text evidence="2">Cell wall biogenesis; peptidoglycan biosynthesis.</text>
</comment>
<dbReference type="PANTHER" id="PTHR21581:SF11">
    <property type="entry name" value="D-ALANYL-D-ALANINE CARBOXYPEPTIDASE DACA"/>
    <property type="match status" value="1"/>
</dbReference>
<evidence type="ECO:0000256" key="4">
    <source>
        <dbReference type="ARBA" id="ARBA00012448"/>
    </source>
</evidence>
<dbReference type="GO" id="GO:0008360">
    <property type="term" value="P:regulation of cell shape"/>
    <property type="evidence" value="ECO:0007669"/>
    <property type="project" value="UniProtKB-KW"/>
</dbReference>
<name>G5K5B7_9STRE</name>
<keyword evidence="5" id="KW-0121">Carboxypeptidase</keyword>
<evidence type="ECO:0000256" key="8">
    <source>
        <dbReference type="ARBA" id="ARBA00022801"/>
    </source>
</evidence>
<evidence type="ECO:0000256" key="1">
    <source>
        <dbReference type="ARBA" id="ARBA00003217"/>
    </source>
</evidence>
<evidence type="ECO:0000313" key="16">
    <source>
        <dbReference type="EMBL" id="EHI68920.1"/>
    </source>
</evidence>
<dbReference type="Pfam" id="PF00768">
    <property type="entry name" value="Peptidase_S11"/>
    <property type="match status" value="1"/>
</dbReference>
<evidence type="ECO:0000256" key="13">
    <source>
        <dbReference type="RuleBase" id="RU004016"/>
    </source>
</evidence>
<dbReference type="PRINTS" id="PR00725">
    <property type="entry name" value="DADACBPTASE1"/>
</dbReference>